<proteinExistence type="inferred from homology"/>
<reference evidence="4 5" key="1">
    <citation type="submission" date="2019-07" db="EMBL/GenBank/DDBJ databases">
        <title>Genome sequencing for Formosa sp. PS13.</title>
        <authorList>
            <person name="Park S.-J."/>
        </authorList>
    </citation>
    <scope>NUCLEOTIDE SEQUENCE [LARGE SCALE GENOMIC DNA]</scope>
    <source>
        <strain evidence="4 5">PS13</strain>
    </source>
</reference>
<dbReference type="PANTHER" id="PTHR43353">
    <property type="entry name" value="SUCCINATE-SEMIALDEHYDE DEHYDROGENASE, MITOCHONDRIAL"/>
    <property type="match status" value="1"/>
</dbReference>
<dbReference type="OrthoDB" id="9762913at2"/>
<dbReference type="InterPro" id="IPR015590">
    <property type="entry name" value="Aldehyde_DH_dom"/>
</dbReference>
<evidence type="ECO:0000313" key="4">
    <source>
        <dbReference type="EMBL" id="QDO92859.1"/>
    </source>
</evidence>
<dbReference type="Gene3D" id="3.40.605.10">
    <property type="entry name" value="Aldehyde Dehydrogenase, Chain A, domain 1"/>
    <property type="match status" value="1"/>
</dbReference>
<comment type="similarity">
    <text evidence="1">Belongs to the aldehyde dehydrogenase family.</text>
</comment>
<dbReference type="Gene3D" id="3.40.309.10">
    <property type="entry name" value="Aldehyde Dehydrogenase, Chain A, domain 2"/>
    <property type="match status" value="1"/>
</dbReference>
<dbReference type="Pfam" id="PF00171">
    <property type="entry name" value="Aldedh"/>
    <property type="match status" value="1"/>
</dbReference>
<evidence type="ECO:0000256" key="1">
    <source>
        <dbReference type="ARBA" id="ARBA00009986"/>
    </source>
</evidence>
<accession>A0A516GMY1</accession>
<dbReference type="KEGG" id="fop:FNB79_02325"/>
<evidence type="ECO:0000313" key="5">
    <source>
        <dbReference type="Proteomes" id="UP000319209"/>
    </source>
</evidence>
<organism evidence="4 5">
    <name type="scientific">Formosa sediminum</name>
    <dbReference type="NCBI Taxonomy" id="2594004"/>
    <lineage>
        <taxon>Bacteria</taxon>
        <taxon>Pseudomonadati</taxon>
        <taxon>Bacteroidota</taxon>
        <taxon>Flavobacteriia</taxon>
        <taxon>Flavobacteriales</taxon>
        <taxon>Flavobacteriaceae</taxon>
        <taxon>Formosa</taxon>
    </lineage>
</organism>
<dbReference type="SUPFAM" id="SSF53720">
    <property type="entry name" value="ALDH-like"/>
    <property type="match status" value="1"/>
</dbReference>
<gene>
    <name evidence="4" type="ORF">FNB79_02325</name>
</gene>
<sequence>MHTPFKDIPQQYKITTEINQNTYLVDGQLKIWSGTTANVYSSISSTPDYKPTLLGKIPQLGKEEALEALNSACNAYGKGQGVWPTMKVKDRVACMEKFVEQMKTKRDQVVKLLMWEIGKSLPDSEKEFDRTVDYIYDTIEEYKQLDRDSAKFEKHGGVNAHIRRGALGVVLCLGPYNYPLNETFALLIPAIIMGNTVIFKPAKHGVLLMTPLLEAFQTSFPKGVVNIIYGRGRVVATPIMENGRVDVLALIGNSTSANALQDSHPRQNRLRLVLGLEAKNPAIVLPDADLDLAIDECIAGTLSFNGQRCTALKVLYVHENIIEEFNKRFSARVDALAFGNPWDQGVKLTPLPEPGKPAYIQELIDDALEQGASILNAKGGDTTDNYIFPAVLYPVSKNMRVFKEEQFGPVIPVLSFKDIQEPLHDMAESNYGQQVSIFGKNVKTLAPLIDTLVNLVCRVNLNSSCQRGPDVYPFTGRKDSAVGTLSVHDALRSFSIRTFVASKDNDYNNAILNELLDTKASNFISTDYIL</sequence>
<dbReference type="InterPro" id="IPR016161">
    <property type="entry name" value="Ald_DH/histidinol_DH"/>
</dbReference>
<dbReference type="RefSeq" id="WP_143379768.1">
    <property type="nucleotide sequence ID" value="NZ_CP041637.1"/>
</dbReference>
<dbReference type="InterPro" id="IPR050740">
    <property type="entry name" value="Aldehyde_DH_Superfamily"/>
</dbReference>
<name>A0A516GMY1_9FLAO</name>
<keyword evidence="5" id="KW-1185">Reference proteome</keyword>
<dbReference type="CDD" id="cd07082">
    <property type="entry name" value="ALDH_F11_NP-GAPDH"/>
    <property type="match status" value="1"/>
</dbReference>
<protein>
    <submittedName>
        <fullName evidence="4">NADP-dependent glyceraldehyde-3-phosphate dehydrogenase</fullName>
    </submittedName>
</protein>
<dbReference type="InterPro" id="IPR016160">
    <property type="entry name" value="Ald_DH_CS_CYS"/>
</dbReference>
<keyword evidence="2" id="KW-0560">Oxidoreductase</keyword>
<dbReference type="EMBL" id="CP041637">
    <property type="protein sequence ID" value="QDO92859.1"/>
    <property type="molecule type" value="Genomic_DNA"/>
</dbReference>
<dbReference type="AlphaFoldDB" id="A0A516GMY1"/>
<dbReference type="GO" id="GO:0016620">
    <property type="term" value="F:oxidoreductase activity, acting on the aldehyde or oxo group of donors, NAD or NADP as acceptor"/>
    <property type="evidence" value="ECO:0007669"/>
    <property type="project" value="InterPro"/>
</dbReference>
<evidence type="ECO:0000256" key="2">
    <source>
        <dbReference type="ARBA" id="ARBA00023002"/>
    </source>
</evidence>
<dbReference type="InterPro" id="IPR016162">
    <property type="entry name" value="Ald_DH_N"/>
</dbReference>
<evidence type="ECO:0000259" key="3">
    <source>
        <dbReference type="Pfam" id="PF00171"/>
    </source>
</evidence>
<dbReference type="InterPro" id="IPR016163">
    <property type="entry name" value="Ald_DH_C"/>
</dbReference>
<feature type="domain" description="Aldehyde dehydrogenase" evidence="3">
    <location>
        <begin position="49"/>
        <end position="495"/>
    </location>
</feature>
<dbReference type="Proteomes" id="UP000319209">
    <property type="component" value="Chromosome"/>
</dbReference>
<dbReference type="PROSITE" id="PS00070">
    <property type="entry name" value="ALDEHYDE_DEHYDR_CYS"/>
    <property type="match status" value="1"/>
</dbReference>
<dbReference type="PANTHER" id="PTHR43353:SF5">
    <property type="entry name" value="SUCCINATE-SEMIALDEHYDE DEHYDROGENASE, MITOCHONDRIAL"/>
    <property type="match status" value="1"/>
</dbReference>